<accession>A0AAU9JEW9</accession>
<dbReference type="Proteomes" id="UP001162131">
    <property type="component" value="Unassembled WGS sequence"/>
</dbReference>
<dbReference type="AlphaFoldDB" id="A0AAU9JEW9"/>
<gene>
    <name evidence="2" type="ORF">BSTOLATCC_MIC41865</name>
</gene>
<evidence type="ECO:0008006" key="4">
    <source>
        <dbReference type="Google" id="ProtNLM"/>
    </source>
</evidence>
<evidence type="ECO:0000313" key="3">
    <source>
        <dbReference type="Proteomes" id="UP001162131"/>
    </source>
</evidence>
<comment type="caution">
    <text evidence="2">The sequence shown here is derived from an EMBL/GenBank/DDBJ whole genome shotgun (WGS) entry which is preliminary data.</text>
</comment>
<protein>
    <recommendedName>
        <fullName evidence="4">HVA22-like protein</fullName>
    </recommendedName>
</protein>
<dbReference type="EMBL" id="CAJZBQ010000041">
    <property type="protein sequence ID" value="CAG9326591.1"/>
    <property type="molecule type" value="Genomic_DNA"/>
</dbReference>
<organism evidence="2 3">
    <name type="scientific">Blepharisma stoltei</name>
    <dbReference type="NCBI Taxonomy" id="1481888"/>
    <lineage>
        <taxon>Eukaryota</taxon>
        <taxon>Sar</taxon>
        <taxon>Alveolata</taxon>
        <taxon>Ciliophora</taxon>
        <taxon>Postciliodesmatophora</taxon>
        <taxon>Heterotrichea</taxon>
        <taxon>Heterotrichida</taxon>
        <taxon>Blepharismidae</taxon>
        <taxon>Blepharisma</taxon>
    </lineage>
</organism>
<name>A0AAU9JEW9_9CILI</name>
<feature type="transmembrane region" description="Helical" evidence="1">
    <location>
        <begin position="6"/>
        <end position="28"/>
    </location>
</feature>
<evidence type="ECO:0000313" key="2">
    <source>
        <dbReference type="EMBL" id="CAG9326591.1"/>
    </source>
</evidence>
<evidence type="ECO:0000256" key="1">
    <source>
        <dbReference type="SAM" id="Phobius"/>
    </source>
</evidence>
<feature type="transmembrane region" description="Helical" evidence="1">
    <location>
        <begin position="40"/>
        <end position="66"/>
    </location>
</feature>
<keyword evidence="1" id="KW-0472">Membrane</keyword>
<keyword evidence="3" id="KW-1185">Reference proteome</keyword>
<reference evidence="2" key="1">
    <citation type="submission" date="2021-09" db="EMBL/GenBank/DDBJ databases">
        <authorList>
            <consortium name="AG Swart"/>
            <person name="Singh M."/>
            <person name="Singh A."/>
            <person name="Seah K."/>
            <person name="Emmerich C."/>
        </authorList>
    </citation>
    <scope>NUCLEOTIDE SEQUENCE</scope>
    <source>
        <strain evidence="2">ATCC30299</strain>
    </source>
</reference>
<keyword evidence="1" id="KW-1133">Transmembrane helix</keyword>
<sequence length="116" mass="13925">MFVLFLLYWVEFAVGVAMPLYLTLKFITKEKEPEEKTDRFWLVYWICFTVVEWFSIYFTNSIFLIARISLFSYFSWTGKEGSDKSYEIIEKMGLHKAEEVSDKAISWIKVKFDIKE</sequence>
<proteinExistence type="predicted"/>
<keyword evidence="1" id="KW-0812">Transmembrane</keyword>